<feature type="compositionally biased region" description="Basic and acidic residues" evidence="1">
    <location>
        <begin position="1"/>
        <end position="10"/>
    </location>
</feature>
<protein>
    <submittedName>
        <fullName evidence="2">Uncharacterized protein</fullName>
    </submittedName>
</protein>
<comment type="caution">
    <text evidence="2">The sequence shown here is derived from an EMBL/GenBank/DDBJ whole genome shotgun (WGS) entry which is preliminary data.</text>
</comment>
<accession>A0A4Y3NJD7</accession>
<feature type="region of interest" description="Disordered" evidence="1">
    <location>
        <begin position="1"/>
        <end position="73"/>
    </location>
</feature>
<proteinExistence type="predicted"/>
<sequence>MSQDEHRVDPESEPGGYGTPTPEQEMPGQGDERETPERPAQGVPDAPGDEFPTPRDPDAAPPPSATGNASGGG</sequence>
<dbReference type="Proteomes" id="UP000317715">
    <property type="component" value="Unassembled WGS sequence"/>
</dbReference>
<keyword evidence="3" id="KW-1185">Reference proteome</keyword>
<organism evidence="2 3">
    <name type="scientific">Paenarthrobacter aurescens</name>
    <name type="common">Arthrobacter aurescens</name>
    <dbReference type="NCBI Taxonomy" id="43663"/>
    <lineage>
        <taxon>Bacteria</taxon>
        <taxon>Bacillati</taxon>
        <taxon>Actinomycetota</taxon>
        <taxon>Actinomycetes</taxon>
        <taxon>Micrococcales</taxon>
        <taxon>Micrococcaceae</taxon>
        <taxon>Paenarthrobacter</taxon>
    </lineage>
</organism>
<dbReference type="RefSeq" id="WP_141283448.1">
    <property type="nucleotide sequence ID" value="NZ_BAAAWK010000001.1"/>
</dbReference>
<dbReference type="EMBL" id="BJMD01000010">
    <property type="protein sequence ID" value="GEB19208.1"/>
    <property type="molecule type" value="Genomic_DNA"/>
</dbReference>
<dbReference type="AlphaFoldDB" id="A0A4Y3NJD7"/>
<evidence type="ECO:0000256" key="1">
    <source>
        <dbReference type="SAM" id="MobiDB-lite"/>
    </source>
</evidence>
<evidence type="ECO:0000313" key="3">
    <source>
        <dbReference type="Proteomes" id="UP000317715"/>
    </source>
</evidence>
<dbReference type="OrthoDB" id="4954416at2"/>
<dbReference type="GeneID" id="97299323"/>
<gene>
    <name evidence="2" type="ORF">AAU01_19630</name>
</gene>
<name>A0A4Y3NJD7_PAEAU</name>
<evidence type="ECO:0000313" key="2">
    <source>
        <dbReference type="EMBL" id="GEB19208.1"/>
    </source>
</evidence>
<reference evidence="2 3" key="1">
    <citation type="submission" date="2019-06" db="EMBL/GenBank/DDBJ databases">
        <title>Whole genome shotgun sequence of Paenarthrobacter aurescens NBRC 12136.</title>
        <authorList>
            <person name="Hosoyama A."/>
            <person name="Uohara A."/>
            <person name="Ohji S."/>
            <person name="Ichikawa N."/>
        </authorList>
    </citation>
    <scope>NUCLEOTIDE SEQUENCE [LARGE SCALE GENOMIC DNA]</scope>
    <source>
        <strain evidence="2 3">NBRC 12136</strain>
    </source>
</reference>